<name>A0A428XXG8_KIBAR</name>
<feature type="domain" description="Cryptochrome/DNA photolyase FAD-binding" evidence="1">
    <location>
        <begin position="36"/>
        <end position="81"/>
    </location>
</feature>
<reference evidence="2 3" key="1">
    <citation type="submission" date="2018-05" db="EMBL/GenBank/DDBJ databases">
        <title>Evolution of GPA BGCs.</title>
        <authorList>
            <person name="Waglechner N."/>
            <person name="Wright G.D."/>
        </authorList>
    </citation>
    <scope>NUCLEOTIDE SEQUENCE [LARGE SCALE GENOMIC DNA]</scope>
    <source>
        <strain evidence="2 3">A82846</strain>
    </source>
</reference>
<comment type="caution">
    <text evidence="2">The sequence shown here is derived from an EMBL/GenBank/DDBJ whole genome shotgun (WGS) entry which is preliminary data.</text>
</comment>
<evidence type="ECO:0000313" key="2">
    <source>
        <dbReference type="EMBL" id="RSM60025.1"/>
    </source>
</evidence>
<evidence type="ECO:0000259" key="1">
    <source>
        <dbReference type="Pfam" id="PF03441"/>
    </source>
</evidence>
<dbReference type="InterPro" id="IPR036134">
    <property type="entry name" value="Crypto/Photolyase_FAD-like_sf"/>
</dbReference>
<dbReference type="Gene3D" id="1.10.579.10">
    <property type="entry name" value="DNA Cyclobutane Dipyrimidine Photolyase, subunit A, domain 3"/>
    <property type="match status" value="1"/>
</dbReference>
<dbReference type="AlphaFoldDB" id="A0A428XXG8"/>
<accession>A0A428XXG8</accession>
<dbReference type="OrthoDB" id="9772484at2"/>
<dbReference type="EMBL" id="QHKI01000123">
    <property type="protein sequence ID" value="RSM60025.1"/>
    <property type="molecule type" value="Genomic_DNA"/>
</dbReference>
<organism evidence="2 3">
    <name type="scientific">Kibdelosporangium aridum</name>
    <dbReference type="NCBI Taxonomy" id="2030"/>
    <lineage>
        <taxon>Bacteria</taxon>
        <taxon>Bacillati</taxon>
        <taxon>Actinomycetota</taxon>
        <taxon>Actinomycetes</taxon>
        <taxon>Pseudonocardiales</taxon>
        <taxon>Pseudonocardiaceae</taxon>
        <taxon>Kibdelosporangium</taxon>
    </lineage>
</organism>
<dbReference type="Proteomes" id="UP000287547">
    <property type="component" value="Unassembled WGS sequence"/>
</dbReference>
<dbReference type="InterPro" id="IPR005101">
    <property type="entry name" value="Cryptochr/Photolyase_FAD-bd"/>
</dbReference>
<sequence length="85" mass="9453">MSVNTVPQAVFTVPQVASHGAAKCISLCRNGGHGMLRRFVPELRGVPGKRVHKPWEIDGLDYPKPMVDHAYEREVALARYNAIKN</sequence>
<dbReference type="SUPFAM" id="SSF48173">
    <property type="entry name" value="Cryptochrome/photolyase FAD-binding domain"/>
    <property type="match status" value="1"/>
</dbReference>
<proteinExistence type="predicted"/>
<evidence type="ECO:0000313" key="3">
    <source>
        <dbReference type="Proteomes" id="UP000287547"/>
    </source>
</evidence>
<protein>
    <recommendedName>
        <fullName evidence="1">Cryptochrome/DNA photolyase FAD-binding domain-containing protein</fullName>
    </recommendedName>
</protein>
<gene>
    <name evidence="2" type="ORF">DMH04_54850</name>
</gene>
<dbReference type="Pfam" id="PF03441">
    <property type="entry name" value="FAD_binding_7"/>
    <property type="match status" value="1"/>
</dbReference>